<dbReference type="FunFam" id="1.20.5.1160:FF:000016">
    <property type="entry name" value="Intermediate filament protein A"/>
    <property type="match status" value="1"/>
</dbReference>
<dbReference type="InterPro" id="IPR016451">
    <property type="entry name" value="Intermed_filament_ifa/ifb"/>
</dbReference>
<dbReference type="SUPFAM" id="SSF64593">
    <property type="entry name" value="Intermediate filament protein, coiled coil region"/>
    <property type="match status" value="2"/>
</dbReference>
<dbReference type="InterPro" id="IPR039008">
    <property type="entry name" value="IF_rod_dom"/>
</dbReference>
<reference evidence="9" key="1">
    <citation type="submission" date="2016-11" db="UniProtKB">
        <authorList>
            <consortium name="WormBaseParasite"/>
        </authorList>
    </citation>
    <scope>IDENTIFICATION</scope>
    <source>
        <strain evidence="9">pt0022</strain>
    </source>
</reference>
<dbReference type="PIRSF" id="PIRSF005546">
    <property type="entry name" value="Intermed_filamnt_Ifb-2"/>
    <property type="match status" value="1"/>
</dbReference>
<dbReference type="InterPro" id="IPR036415">
    <property type="entry name" value="Lamin_tail_dom_sf"/>
</dbReference>
<dbReference type="InterPro" id="IPR001322">
    <property type="entry name" value="Lamin_tail_dom"/>
</dbReference>
<dbReference type="GO" id="GO:0005882">
    <property type="term" value="C:intermediate filament"/>
    <property type="evidence" value="ECO:0007669"/>
    <property type="project" value="UniProtKB-UniRule"/>
</dbReference>
<dbReference type="PROSITE" id="PS51841">
    <property type="entry name" value="LTD"/>
    <property type="match status" value="1"/>
</dbReference>
<evidence type="ECO:0008006" key="10">
    <source>
        <dbReference type="Google" id="ProtNLM"/>
    </source>
</evidence>
<feature type="coiled-coil region" evidence="5">
    <location>
        <begin position="266"/>
        <end position="300"/>
    </location>
</feature>
<evidence type="ECO:0000256" key="2">
    <source>
        <dbReference type="ARBA" id="ARBA00023054"/>
    </source>
</evidence>
<dbReference type="GO" id="GO:0031507">
    <property type="term" value="P:heterochromatin formation"/>
    <property type="evidence" value="ECO:0007669"/>
    <property type="project" value="TreeGrafter"/>
</dbReference>
<dbReference type="GO" id="GO:0051664">
    <property type="term" value="P:nuclear pore localization"/>
    <property type="evidence" value="ECO:0007669"/>
    <property type="project" value="TreeGrafter"/>
</dbReference>
<name>A0A1I8EK74_WUCBA</name>
<dbReference type="WBParaSite" id="maker-PairedContig_2686-snap-gene-3.7-mRNA-1">
    <property type="protein sequence ID" value="maker-PairedContig_2686-snap-gene-3.7-mRNA-1"/>
    <property type="gene ID" value="maker-PairedContig_2686-snap-gene-3.7"/>
</dbReference>
<organism evidence="9">
    <name type="scientific">Wuchereria bancrofti</name>
    <dbReference type="NCBI Taxonomy" id="6293"/>
    <lineage>
        <taxon>Eukaryota</taxon>
        <taxon>Metazoa</taxon>
        <taxon>Ecdysozoa</taxon>
        <taxon>Nematoda</taxon>
        <taxon>Chromadorea</taxon>
        <taxon>Rhabditida</taxon>
        <taxon>Spirurina</taxon>
        <taxon>Spiruromorpha</taxon>
        <taxon>Filarioidea</taxon>
        <taxon>Onchocercidae</taxon>
        <taxon>Wuchereria</taxon>
    </lineage>
</organism>
<feature type="coiled-coil region" evidence="5">
    <location>
        <begin position="175"/>
        <end position="237"/>
    </location>
</feature>
<evidence type="ECO:0000256" key="6">
    <source>
        <dbReference type="SAM" id="MobiDB-lite"/>
    </source>
</evidence>
<dbReference type="GO" id="GO:0005200">
    <property type="term" value="F:structural constituent of cytoskeleton"/>
    <property type="evidence" value="ECO:0007669"/>
    <property type="project" value="TreeGrafter"/>
</dbReference>
<feature type="domain" description="IF rod" evidence="8">
    <location>
        <begin position="107"/>
        <end position="459"/>
    </location>
</feature>
<dbReference type="GO" id="GO:0005652">
    <property type="term" value="C:nuclear lamina"/>
    <property type="evidence" value="ECO:0007669"/>
    <property type="project" value="TreeGrafter"/>
</dbReference>
<dbReference type="GO" id="GO:0090435">
    <property type="term" value="P:protein localization to nuclear envelope"/>
    <property type="evidence" value="ECO:0007669"/>
    <property type="project" value="TreeGrafter"/>
</dbReference>
<accession>A0A1I8EK74</accession>
<evidence type="ECO:0000256" key="3">
    <source>
        <dbReference type="PIRNR" id="PIRNR005546"/>
    </source>
</evidence>
<proteinExistence type="inferred from homology"/>
<feature type="region of interest" description="Disordered" evidence="6">
    <location>
        <begin position="474"/>
        <end position="495"/>
    </location>
</feature>
<dbReference type="SUPFAM" id="SSF74853">
    <property type="entry name" value="Lamin A/C globular tail domain"/>
    <property type="match status" value="1"/>
</dbReference>
<feature type="domain" description="LTD" evidence="7">
    <location>
        <begin position="492"/>
        <end position="610"/>
    </location>
</feature>
<keyword evidence="2 3" id="KW-0175">Coiled coil</keyword>
<evidence type="ECO:0000259" key="8">
    <source>
        <dbReference type="PROSITE" id="PS51842"/>
    </source>
</evidence>
<sequence length="615" mass="70241">MSSSKQSAESEYEIAYRSTIQPRTAVRTQSRQSGNYSSGTVVGGGGGKAIFYADNDKSSDTIRSLPGASGGRVLKMVTEMGSASIGGISPALSANAAKSFLEATDKEKKEMQGLNDRLGNYIDRVKKLEEQNRKLVADLEELRGRWGKDTSEIKIQYSDSLRDARKEIDDGARRKAEIDVKVARLRDDLAEIRSRYEDVQHRRENDREKINQWQHAIDDAQSELEMLRARWRQLTDEEKRLNGDNARIWEELQKARNDLDEETLGRIDFQNQVQTLMEELEFLRRVHEQEVKELQALLAQAPADTREFFKNELALAIRDIKDEYDYIAKQGKQDMESWYKLKVSEVQGTANRANIEANYQREEVKRMRDNIGDLRGKLGDLEAKNALLEKEVQSLNNQLNDDQRQYEAALNDRDATLRRMREECQTLVAELQALLDTKQMLDAEIAIYRKMLEGEESRVGLRQMVEQVVKTHSLQQQEDTDSTRSVRGEVSTKTTFQRSAKGNVTIAECDPNGKFIMLENSHRSKDENLGEHKLRRKLDNRREIVYIIPSNTVLKAGRTMKIWARDQGGIHSPPESLVYDGENTWGIGANVVTTLINKDGDERATHTQKTIQTGQ</sequence>
<feature type="region of interest" description="Disordered" evidence="6">
    <location>
        <begin position="1"/>
        <end position="40"/>
    </location>
</feature>
<dbReference type="Pfam" id="PF00038">
    <property type="entry name" value="Filament"/>
    <property type="match status" value="1"/>
</dbReference>
<comment type="similarity">
    <text evidence="3 4">Belongs to the intermediate filament family.</text>
</comment>
<keyword evidence="1 3" id="KW-0403">Intermediate filament</keyword>
<dbReference type="Gene3D" id="1.20.5.170">
    <property type="match status" value="1"/>
</dbReference>
<dbReference type="FunFam" id="2.60.40.1260:FF:000003">
    <property type="entry name" value="Intermediate filament protein A"/>
    <property type="match status" value="1"/>
</dbReference>
<dbReference type="PANTHER" id="PTHR45721">
    <property type="entry name" value="LAMIN DM0-RELATED"/>
    <property type="match status" value="1"/>
</dbReference>
<dbReference type="InterPro" id="IPR018039">
    <property type="entry name" value="IF_conserved"/>
</dbReference>
<dbReference type="GO" id="GO:0007097">
    <property type="term" value="P:nuclear migration"/>
    <property type="evidence" value="ECO:0007669"/>
    <property type="project" value="TreeGrafter"/>
</dbReference>
<evidence type="ECO:0000313" key="9">
    <source>
        <dbReference type="WBParaSite" id="maker-PairedContig_2686-snap-gene-3.7-mRNA-1"/>
    </source>
</evidence>
<dbReference type="PANTHER" id="PTHR45721:SF6">
    <property type="entry name" value="INTERMEDIATE FILAMENT PROTEIN IFB-1"/>
    <property type="match status" value="1"/>
</dbReference>
<evidence type="ECO:0000256" key="5">
    <source>
        <dbReference type="SAM" id="Coils"/>
    </source>
</evidence>
<protein>
    <recommendedName>
        <fullName evidence="10">Intermediate filament protein B</fullName>
    </recommendedName>
</protein>
<dbReference type="FunFam" id="1.20.5.170:FF:000058">
    <property type="entry name" value="Intermediate filament protein B"/>
    <property type="match status" value="1"/>
</dbReference>
<dbReference type="Gene3D" id="1.20.5.500">
    <property type="entry name" value="Single helix bin"/>
    <property type="match status" value="1"/>
</dbReference>
<dbReference type="PROSITE" id="PS51842">
    <property type="entry name" value="IF_ROD_2"/>
    <property type="match status" value="1"/>
</dbReference>
<dbReference type="Pfam" id="PF00932">
    <property type="entry name" value="LTD"/>
    <property type="match status" value="1"/>
</dbReference>
<dbReference type="SMART" id="SM01391">
    <property type="entry name" value="Filament"/>
    <property type="match status" value="1"/>
</dbReference>
<dbReference type="GO" id="GO:0006998">
    <property type="term" value="P:nuclear envelope organization"/>
    <property type="evidence" value="ECO:0007669"/>
    <property type="project" value="TreeGrafter"/>
</dbReference>
<dbReference type="STRING" id="6293.A0A1I8EK74"/>
<dbReference type="Gene3D" id="2.60.40.1260">
    <property type="entry name" value="Lamin Tail domain"/>
    <property type="match status" value="1"/>
</dbReference>
<evidence type="ECO:0000256" key="4">
    <source>
        <dbReference type="RuleBase" id="RU000685"/>
    </source>
</evidence>
<evidence type="ECO:0000259" key="7">
    <source>
        <dbReference type="PROSITE" id="PS51841"/>
    </source>
</evidence>
<dbReference type="AlphaFoldDB" id="A0A1I8EK74"/>
<feature type="coiled-coil region" evidence="5">
    <location>
        <begin position="111"/>
        <end position="145"/>
    </location>
</feature>
<dbReference type="Gene3D" id="1.20.5.1160">
    <property type="entry name" value="Vasodilator-stimulated phosphoprotein"/>
    <property type="match status" value="1"/>
</dbReference>
<feature type="compositionally biased region" description="Polar residues" evidence="6">
    <location>
        <begin position="18"/>
        <end position="32"/>
    </location>
</feature>
<feature type="coiled-coil region" evidence="5">
    <location>
        <begin position="364"/>
        <end position="437"/>
    </location>
</feature>
<evidence type="ECO:0000256" key="1">
    <source>
        <dbReference type="ARBA" id="ARBA00022754"/>
    </source>
</evidence>
<dbReference type="PROSITE" id="PS00226">
    <property type="entry name" value="IF_ROD_1"/>
    <property type="match status" value="1"/>
</dbReference>